<evidence type="ECO:0000313" key="4">
    <source>
        <dbReference type="Proteomes" id="UP001204061"/>
    </source>
</evidence>
<gene>
    <name evidence="3" type="ORF">NS965_20020</name>
</gene>
<feature type="signal peptide" evidence="2">
    <location>
        <begin position="1"/>
        <end position="26"/>
    </location>
</feature>
<evidence type="ECO:0000256" key="1">
    <source>
        <dbReference type="SAM" id="MobiDB-lite"/>
    </source>
</evidence>
<evidence type="ECO:0000256" key="2">
    <source>
        <dbReference type="SAM" id="SignalP"/>
    </source>
</evidence>
<dbReference type="Proteomes" id="UP001204061">
    <property type="component" value="Unassembled WGS sequence"/>
</dbReference>
<name>A0AAW5MAR9_AERVE</name>
<accession>A0AAW5MAR9</accession>
<dbReference type="AlphaFoldDB" id="A0AAW5MAR9"/>
<proteinExistence type="predicted"/>
<dbReference type="RefSeq" id="WP_257725931.1">
    <property type="nucleotide sequence ID" value="NZ_JANLFC010000078.1"/>
</dbReference>
<organism evidence="3 4">
    <name type="scientific">Aeromonas veronii</name>
    <dbReference type="NCBI Taxonomy" id="654"/>
    <lineage>
        <taxon>Bacteria</taxon>
        <taxon>Pseudomonadati</taxon>
        <taxon>Pseudomonadota</taxon>
        <taxon>Gammaproteobacteria</taxon>
        <taxon>Aeromonadales</taxon>
        <taxon>Aeromonadaceae</taxon>
        <taxon>Aeromonas</taxon>
    </lineage>
</organism>
<feature type="region of interest" description="Disordered" evidence="1">
    <location>
        <begin position="53"/>
        <end position="78"/>
    </location>
</feature>
<protein>
    <submittedName>
        <fullName evidence="3">Conjugal transfer protein TraF</fullName>
    </submittedName>
</protein>
<dbReference type="InterPro" id="IPR039555">
    <property type="entry name" value="TraF/TrbB"/>
</dbReference>
<feature type="chain" id="PRO_5043610734" evidence="2">
    <location>
        <begin position="27"/>
        <end position="290"/>
    </location>
</feature>
<sequence>MASFTTTSIQALVCSAAILIQLPANAGSWSAPQPDSLCVLEHGWAWNCQPLPAPPNAKPKKTEVAQPKPMAAPSVTEDPADPIVRLRNLRKEEERARALAVLEPTEENIINLRRNFITPSLEKASLFRDLYERISWTNPEFDYTNKRPVGTLAKREWETERQNTISQVMHSLNSRYGIFFIYDSTASSSAAYAPIVADFAQKWGIQIQAISRDGNQLATWPGDWKSDKGGSFQQRIGVASHPTPLLVLFERPSPKSPKGSAFSIGSGILAHDEIERRIYRLTSVKPGEDF</sequence>
<dbReference type="Pfam" id="PF13728">
    <property type="entry name" value="TraF"/>
    <property type="match status" value="1"/>
</dbReference>
<comment type="caution">
    <text evidence="3">The sequence shown here is derived from an EMBL/GenBank/DDBJ whole genome shotgun (WGS) entry which is preliminary data.</text>
</comment>
<reference evidence="3" key="1">
    <citation type="submission" date="2022-08" db="EMBL/GenBank/DDBJ databases">
        <title>A global survey of hypervirulent Aeromonas hydrophila identified this emerging pathogen in farmed fish in the lower Mekong River basin.</title>
        <authorList>
            <person name="Xu T."/>
            <person name="Rasmussen-Ivey C.R."/>
            <person name="Moen F.S."/>
            <person name="Fernandez Bravo A."/>
            <person name="Lamy B."/>
            <person name="Beaz-Hidalgo R."/>
            <person name="Khan C.D."/>
            <person name="Castro Escarpulli G."/>
            <person name="Yasin I.S.M."/>
            <person name="Figueras M.J."/>
            <person name="Azzam Sayuti M."/>
            <person name="Karim M.M."/>
            <person name="Alam K.M."/>
            <person name="Le T.T.T."/>
            <person name="Thao N.H.P."/>
            <person name="Addo S."/>
            <person name="Duodu S."/>
            <person name="Ali S."/>
            <person name="Mey S."/>
            <person name="Somony T."/>
            <person name="Liles M.R."/>
        </authorList>
    </citation>
    <scope>NUCLEOTIDE SEQUENCE</scope>
    <source>
        <strain evidence="3">0.14</strain>
    </source>
</reference>
<evidence type="ECO:0000313" key="3">
    <source>
        <dbReference type="EMBL" id="MCR4450673.1"/>
    </source>
</evidence>
<keyword evidence="2" id="KW-0732">Signal</keyword>
<dbReference type="EMBL" id="JANLFC010000078">
    <property type="protein sequence ID" value="MCR4450673.1"/>
    <property type="molecule type" value="Genomic_DNA"/>
</dbReference>